<name>A0ABM8PHZ1_9HYPH</name>
<keyword evidence="2" id="KW-1185">Reference proteome</keyword>
<comment type="caution">
    <text evidence="1">The sequence shown here is derived from an EMBL/GenBank/DDBJ whole genome shotgun (WGS) entry which is preliminary data.</text>
</comment>
<reference evidence="1 2" key="1">
    <citation type="submission" date="2020-11" db="EMBL/GenBank/DDBJ databases">
        <authorList>
            <person name="Lassalle F."/>
        </authorList>
    </citation>
    <scope>NUCLEOTIDE SEQUENCE [LARGE SCALE GENOMIC DNA]</scope>
    <source>
        <strain evidence="1 2">AB21</strain>
    </source>
</reference>
<evidence type="ECO:0000313" key="2">
    <source>
        <dbReference type="Proteomes" id="UP000601041"/>
    </source>
</evidence>
<dbReference type="Proteomes" id="UP000601041">
    <property type="component" value="Unassembled WGS sequence"/>
</dbReference>
<proteinExistence type="predicted"/>
<evidence type="ECO:0000313" key="1">
    <source>
        <dbReference type="EMBL" id="CAD7031076.1"/>
    </source>
</evidence>
<gene>
    <name evidence="1" type="ORF">RHAB21_01813</name>
</gene>
<sequence length="48" mass="5297">MTDSRSVVFQVGQVAGLQSLDRVWVMLGGSTFSVRSNRGTRRLAVQRS</sequence>
<organism evidence="1 2">
    <name type="scientific">Pseudorhizobium halotolerans</name>
    <dbReference type="NCBI Taxonomy" id="1233081"/>
    <lineage>
        <taxon>Bacteria</taxon>
        <taxon>Pseudomonadati</taxon>
        <taxon>Pseudomonadota</taxon>
        <taxon>Alphaproteobacteria</taxon>
        <taxon>Hyphomicrobiales</taxon>
        <taxon>Rhizobiaceae</taxon>
        <taxon>Rhizobium/Agrobacterium group</taxon>
        <taxon>Pseudorhizobium</taxon>
    </lineage>
</organism>
<protein>
    <submittedName>
        <fullName evidence="1">Uncharacterized protein</fullName>
    </submittedName>
</protein>
<accession>A0ABM8PHZ1</accession>
<dbReference type="EMBL" id="CABFWE030000005">
    <property type="protein sequence ID" value="CAD7031076.1"/>
    <property type="molecule type" value="Genomic_DNA"/>
</dbReference>